<keyword evidence="4" id="KW-0489">Methyltransferase</keyword>
<comment type="caution">
    <text evidence="4">The sequence shown here is derived from an EMBL/GenBank/DDBJ whole genome shotgun (WGS) entry which is preliminary data.</text>
</comment>
<dbReference type="GO" id="GO:0032259">
    <property type="term" value="P:methylation"/>
    <property type="evidence" value="ECO:0007669"/>
    <property type="project" value="UniProtKB-KW"/>
</dbReference>
<feature type="binding site" evidence="2">
    <location>
        <position position="168"/>
    </location>
    <ligand>
        <name>S-adenosyl-L-methionine</name>
        <dbReference type="ChEBI" id="CHEBI:59789"/>
    </ligand>
</feature>
<dbReference type="PANTHER" id="PTHR43591">
    <property type="entry name" value="METHYLTRANSFERASE"/>
    <property type="match status" value="1"/>
</dbReference>
<feature type="binding site" evidence="1">
    <location>
        <position position="13"/>
    </location>
    <ligand>
        <name>Zn(2+)</name>
        <dbReference type="ChEBI" id="CHEBI:29105"/>
    </ligand>
</feature>
<evidence type="ECO:0000313" key="5">
    <source>
        <dbReference type="Proteomes" id="UP000051697"/>
    </source>
</evidence>
<dbReference type="InterPro" id="IPR041698">
    <property type="entry name" value="Methyltransf_25"/>
</dbReference>
<feature type="binding site" evidence="2">
    <location>
        <begin position="80"/>
        <end position="81"/>
    </location>
    <ligand>
        <name>S-adenosyl-L-methionine</name>
        <dbReference type="ChEBI" id="CHEBI:59789"/>
    </ligand>
</feature>
<keyword evidence="2" id="KW-0949">S-adenosyl-L-methionine</keyword>
<dbReference type="EMBL" id="AZFE01000032">
    <property type="protein sequence ID" value="KRL54588.1"/>
    <property type="molecule type" value="Genomic_DNA"/>
</dbReference>
<dbReference type="InterPro" id="IPR029063">
    <property type="entry name" value="SAM-dependent_MTases_sf"/>
</dbReference>
<dbReference type="PATRIC" id="fig|1423778.4.peg.1419"/>
<dbReference type="Proteomes" id="UP000051697">
    <property type="component" value="Unassembled WGS sequence"/>
</dbReference>
<proteinExistence type="predicted"/>
<dbReference type="InterPro" id="IPR016718">
    <property type="entry name" value="rRNA_m1G-MeTrfase_A_prd"/>
</dbReference>
<name>A0A0R1RCU8_9LACO</name>
<evidence type="ECO:0000313" key="4">
    <source>
        <dbReference type="EMBL" id="KRL54588.1"/>
    </source>
</evidence>
<dbReference type="PIRSF" id="PIRSF018249">
    <property type="entry name" value="MyrA_prd"/>
    <property type="match status" value="1"/>
</dbReference>
<dbReference type="GO" id="GO:0008168">
    <property type="term" value="F:methyltransferase activity"/>
    <property type="evidence" value="ECO:0007669"/>
    <property type="project" value="UniProtKB-KW"/>
</dbReference>
<evidence type="ECO:0000256" key="2">
    <source>
        <dbReference type="PIRSR" id="PIRSR018249-2"/>
    </source>
</evidence>
<keyword evidence="1" id="KW-0479">Metal-binding</keyword>
<organism evidence="4 5">
    <name type="scientific">Paucilactobacillus oligofermentans DSM 15707 = LMG 22743</name>
    <dbReference type="NCBI Taxonomy" id="1423778"/>
    <lineage>
        <taxon>Bacteria</taxon>
        <taxon>Bacillati</taxon>
        <taxon>Bacillota</taxon>
        <taxon>Bacilli</taxon>
        <taxon>Lactobacillales</taxon>
        <taxon>Lactobacillaceae</taxon>
        <taxon>Paucilactobacillus</taxon>
    </lineage>
</organism>
<accession>A0A0R1RCU8</accession>
<dbReference type="AlphaFoldDB" id="A0A0R1RCU8"/>
<feature type="binding site" evidence="1">
    <location>
        <position position="17"/>
    </location>
    <ligand>
        <name>Zn(2+)</name>
        <dbReference type="ChEBI" id="CHEBI:29105"/>
    </ligand>
</feature>
<keyword evidence="5" id="KW-1185">Reference proteome</keyword>
<dbReference type="Pfam" id="PF13649">
    <property type="entry name" value="Methyltransf_25"/>
    <property type="match status" value="1"/>
</dbReference>
<feature type="domain" description="Methyltransferase" evidence="3">
    <location>
        <begin position="73"/>
        <end position="157"/>
    </location>
</feature>
<dbReference type="STRING" id="1423778.FC70_GL001383"/>
<gene>
    <name evidence="4" type="ORF">FC70_GL001383</name>
</gene>
<dbReference type="GO" id="GO:0046872">
    <property type="term" value="F:metal ion binding"/>
    <property type="evidence" value="ECO:0007669"/>
    <property type="project" value="UniProtKB-KW"/>
</dbReference>
<protein>
    <submittedName>
        <fullName evidence="4">rRNA (Guanine-N(1)-)-methyltransferase</fullName>
    </submittedName>
</protein>
<dbReference type="SUPFAM" id="SSF53335">
    <property type="entry name" value="S-adenosyl-L-methionine-dependent methyltransferases"/>
    <property type="match status" value="1"/>
</dbReference>
<dbReference type="CDD" id="cd02440">
    <property type="entry name" value="AdoMet_MTases"/>
    <property type="match status" value="1"/>
</dbReference>
<sequence length="260" mass="29432">MPAATVEGNSLVCQNGHQLDFNKQGYLYFLFKAVNGEYDREMLSSRRKLLNKGLFAPIVDEIVEELDAKAQTILDVGCGEGTPLKYLEDLRMRKDTAIGFDISKDGIGLATQLDTNAWFCAADLRQLPFNDQTFDTILEIFSPSDYAEFKRVLKPGGTLIKVIPNPEYLIELRQLLYPTGNHQTYDNSAVVELFKNKFADSVEKQVRYKFALPNDLKTQMVEMTPLHWGKDAKKLTETELINLKEITVDVTLLIAKNNLS</sequence>
<keyword evidence="4" id="KW-0808">Transferase</keyword>
<dbReference type="Gene3D" id="3.40.50.150">
    <property type="entry name" value="Vaccinia Virus protein VP39"/>
    <property type="match status" value="1"/>
</dbReference>
<keyword evidence="1" id="KW-0862">Zinc</keyword>
<evidence type="ECO:0000256" key="1">
    <source>
        <dbReference type="PIRSR" id="PIRSR018249-1"/>
    </source>
</evidence>
<evidence type="ECO:0000259" key="3">
    <source>
        <dbReference type="Pfam" id="PF13649"/>
    </source>
</evidence>
<reference evidence="4 5" key="1">
    <citation type="journal article" date="2015" name="Genome Announc.">
        <title>Expanding the biotechnology potential of lactobacilli through comparative genomics of 213 strains and associated genera.</title>
        <authorList>
            <person name="Sun Z."/>
            <person name="Harris H.M."/>
            <person name="McCann A."/>
            <person name="Guo C."/>
            <person name="Argimon S."/>
            <person name="Zhang W."/>
            <person name="Yang X."/>
            <person name="Jeffery I.B."/>
            <person name="Cooney J.C."/>
            <person name="Kagawa T.F."/>
            <person name="Liu W."/>
            <person name="Song Y."/>
            <person name="Salvetti E."/>
            <person name="Wrobel A."/>
            <person name="Rasinkangas P."/>
            <person name="Parkhill J."/>
            <person name="Rea M.C."/>
            <person name="O'Sullivan O."/>
            <person name="Ritari J."/>
            <person name="Douillard F.P."/>
            <person name="Paul Ross R."/>
            <person name="Yang R."/>
            <person name="Briner A.E."/>
            <person name="Felis G.E."/>
            <person name="de Vos W.M."/>
            <person name="Barrangou R."/>
            <person name="Klaenhammer T.R."/>
            <person name="Caufield P.W."/>
            <person name="Cui Y."/>
            <person name="Zhang H."/>
            <person name="O'Toole P.W."/>
        </authorList>
    </citation>
    <scope>NUCLEOTIDE SEQUENCE [LARGE SCALE GENOMIC DNA]</scope>
    <source>
        <strain evidence="4 5">DSM 15707</strain>
    </source>
</reference>
<feature type="binding site" evidence="2">
    <location>
        <position position="55"/>
    </location>
    <ligand>
        <name>S-adenosyl-L-methionine</name>
        <dbReference type="ChEBI" id="CHEBI:59789"/>
    </ligand>
</feature>